<dbReference type="Pfam" id="PF00152">
    <property type="entry name" value="tRNA-synt_2"/>
    <property type="match status" value="1"/>
</dbReference>
<accession>A0AAN7I3W5</accession>
<evidence type="ECO:0000259" key="5">
    <source>
        <dbReference type="Pfam" id="PF00152"/>
    </source>
</evidence>
<comment type="caution">
    <text evidence="6">The sequence shown here is derived from an EMBL/GenBank/DDBJ whole genome shotgun (WGS) entry which is preliminary data.</text>
</comment>
<feature type="domain" description="Aminoacyl-tRNA synthetase class II (D/K/N)" evidence="5">
    <location>
        <begin position="168"/>
        <end position="197"/>
    </location>
</feature>
<dbReference type="GO" id="GO:0006418">
    <property type="term" value="P:tRNA aminoacylation for protein translation"/>
    <property type="evidence" value="ECO:0007669"/>
    <property type="project" value="InterPro"/>
</dbReference>
<dbReference type="InterPro" id="IPR004364">
    <property type="entry name" value="Aa-tRNA-synt_II"/>
</dbReference>
<organism evidence="6 7">
    <name type="scientific">Quercus rubra</name>
    <name type="common">Northern red oak</name>
    <name type="synonym">Quercus borealis</name>
    <dbReference type="NCBI Taxonomy" id="3512"/>
    <lineage>
        <taxon>Eukaryota</taxon>
        <taxon>Viridiplantae</taxon>
        <taxon>Streptophyta</taxon>
        <taxon>Embryophyta</taxon>
        <taxon>Tracheophyta</taxon>
        <taxon>Spermatophyta</taxon>
        <taxon>Magnoliopsida</taxon>
        <taxon>eudicotyledons</taxon>
        <taxon>Gunneridae</taxon>
        <taxon>Pentapetalae</taxon>
        <taxon>rosids</taxon>
        <taxon>fabids</taxon>
        <taxon>Fagales</taxon>
        <taxon>Fagaceae</taxon>
        <taxon>Quercus</taxon>
    </lineage>
</organism>
<keyword evidence="1" id="KW-0436">Ligase</keyword>
<evidence type="ECO:0000256" key="2">
    <source>
        <dbReference type="ARBA" id="ARBA00022741"/>
    </source>
</evidence>
<feature type="region of interest" description="Disordered" evidence="4">
    <location>
        <begin position="1"/>
        <end position="51"/>
    </location>
</feature>
<evidence type="ECO:0000313" key="7">
    <source>
        <dbReference type="Proteomes" id="UP001324115"/>
    </source>
</evidence>
<proteinExistence type="predicted"/>
<dbReference type="AlphaFoldDB" id="A0AAN7I3W5"/>
<dbReference type="InterPro" id="IPR045864">
    <property type="entry name" value="aa-tRNA-synth_II/BPL/LPL"/>
</dbReference>
<evidence type="ECO:0000256" key="1">
    <source>
        <dbReference type="ARBA" id="ARBA00022598"/>
    </source>
</evidence>
<evidence type="ECO:0000256" key="4">
    <source>
        <dbReference type="SAM" id="MobiDB-lite"/>
    </source>
</evidence>
<dbReference type="GO" id="GO:0004812">
    <property type="term" value="F:aminoacyl-tRNA ligase activity"/>
    <property type="evidence" value="ECO:0007669"/>
    <property type="project" value="InterPro"/>
</dbReference>
<dbReference type="GO" id="GO:0005524">
    <property type="term" value="F:ATP binding"/>
    <property type="evidence" value="ECO:0007669"/>
    <property type="project" value="InterPro"/>
</dbReference>
<evidence type="ECO:0000256" key="3">
    <source>
        <dbReference type="ARBA" id="ARBA00022840"/>
    </source>
</evidence>
<dbReference type="EMBL" id="JAXUIC010000011">
    <property type="protein sequence ID" value="KAK4563492.1"/>
    <property type="molecule type" value="Genomic_DNA"/>
</dbReference>
<name>A0AAN7I3W5_QUERU</name>
<feature type="compositionally biased region" description="Low complexity" evidence="4">
    <location>
        <begin position="11"/>
        <end position="36"/>
    </location>
</feature>
<gene>
    <name evidence="6" type="ORF">RGQ29_005845</name>
</gene>
<dbReference type="SUPFAM" id="SSF55681">
    <property type="entry name" value="Class II aaRS and biotin synthetases"/>
    <property type="match status" value="1"/>
</dbReference>
<keyword evidence="7" id="KW-1185">Reference proteome</keyword>
<reference evidence="6 7" key="1">
    <citation type="journal article" date="2023" name="G3 (Bethesda)">
        <title>A haplotype-resolved chromosome-scale genome for Quercus rubra L. provides insights into the genetics of adaptive traits for red oak species.</title>
        <authorList>
            <person name="Kapoor B."/>
            <person name="Jenkins J."/>
            <person name="Schmutz J."/>
            <person name="Zhebentyayeva T."/>
            <person name="Kuelheim C."/>
            <person name="Coggeshall M."/>
            <person name="Heim C."/>
            <person name="Lasky J.R."/>
            <person name="Leites L."/>
            <person name="Islam-Faridi N."/>
            <person name="Romero-Severson J."/>
            <person name="DeLeo V.L."/>
            <person name="Lucas S.M."/>
            <person name="Lazic D."/>
            <person name="Gailing O."/>
            <person name="Carlson J."/>
            <person name="Staton M."/>
        </authorList>
    </citation>
    <scope>NUCLEOTIDE SEQUENCE [LARGE SCALE GENOMIC DNA]</scope>
    <source>
        <strain evidence="6">Pseudo-F2</strain>
    </source>
</reference>
<dbReference type="Proteomes" id="UP001324115">
    <property type="component" value="Unassembled WGS sequence"/>
</dbReference>
<keyword evidence="3" id="KW-0067">ATP-binding</keyword>
<sequence>MVLTPVSEMKISPSLPSIPKSQIPNSNPNPNFRNQNLSLPSIPKSQLGRRSRSDIGKSVIIFGGYNGFGREREPTLMEDGEKCNWYSIPVPYYAASDDNAEAEAEAEKKLSPFSVVELPKLHSFVALKSSIYCLSGPTTKTMIFDGCCWKLGLQMNVRRSYPHTIVLSGGIAYGLDRLVMLLAGANSIRDVIAFPKTTTAQCALTRAPSEVDTQQLKDQSFQTQ</sequence>
<dbReference type="Gene3D" id="3.30.930.10">
    <property type="entry name" value="Bira Bifunctional Protein, Domain 2"/>
    <property type="match status" value="1"/>
</dbReference>
<protein>
    <recommendedName>
        <fullName evidence="5">Aminoacyl-tRNA synthetase class II (D/K/N) domain-containing protein</fullName>
    </recommendedName>
</protein>
<evidence type="ECO:0000313" key="6">
    <source>
        <dbReference type="EMBL" id="KAK4563492.1"/>
    </source>
</evidence>
<keyword evidence="2" id="KW-0547">Nucleotide-binding</keyword>